<dbReference type="InterPro" id="IPR018060">
    <property type="entry name" value="HTH_AraC"/>
</dbReference>
<evidence type="ECO:0000256" key="3">
    <source>
        <dbReference type="ARBA" id="ARBA00023163"/>
    </source>
</evidence>
<dbReference type="PROSITE" id="PS01124">
    <property type="entry name" value="HTH_ARAC_FAMILY_2"/>
    <property type="match status" value="1"/>
</dbReference>
<dbReference type="InterPro" id="IPR009594">
    <property type="entry name" value="Tscrpt_reg_HTH_AraC_N"/>
</dbReference>
<evidence type="ECO:0000313" key="5">
    <source>
        <dbReference type="EMBL" id="SDE11262.1"/>
    </source>
</evidence>
<keyword evidence="6" id="KW-1185">Reference proteome</keyword>
<dbReference type="GO" id="GO:0043565">
    <property type="term" value="F:sequence-specific DNA binding"/>
    <property type="evidence" value="ECO:0007669"/>
    <property type="project" value="InterPro"/>
</dbReference>
<dbReference type="Pfam" id="PF06719">
    <property type="entry name" value="AraC_N"/>
    <property type="match status" value="1"/>
</dbReference>
<evidence type="ECO:0000256" key="1">
    <source>
        <dbReference type="ARBA" id="ARBA00023015"/>
    </source>
</evidence>
<dbReference type="Proteomes" id="UP000198949">
    <property type="component" value="Unassembled WGS sequence"/>
</dbReference>
<dbReference type="SMART" id="SM00342">
    <property type="entry name" value="HTH_ARAC"/>
    <property type="match status" value="1"/>
</dbReference>
<name>A0A1G7A8X5_9ACTN</name>
<dbReference type="EMBL" id="FNAD01000013">
    <property type="protein sequence ID" value="SDE11262.1"/>
    <property type="molecule type" value="Genomic_DNA"/>
</dbReference>
<proteinExistence type="predicted"/>
<reference evidence="6" key="1">
    <citation type="submission" date="2016-10" db="EMBL/GenBank/DDBJ databases">
        <authorList>
            <person name="Varghese N."/>
            <person name="Submissions S."/>
        </authorList>
    </citation>
    <scope>NUCLEOTIDE SEQUENCE [LARGE SCALE GENOMIC DNA]</scope>
    <source>
        <strain evidence="6">CGMCC 4.3516</strain>
    </source>
</reference>
<dbReference type="SUPFAM" id="SSF46689">
    <property type="entry name" value="Homeodomain-like"/>
    <property type="match status" value="2"/>
</dbReference>
<dbReference type="PROSITE" id="PS00041">
    <property type="entry name" value="HTH_ARAC_FAMILY_1"/>
    <property type="match status" value="1"/>
</dbReference>
<dbReference type="OrthoDB" id="2039152at2"/>
<accession>A0A1G7A8X5</accession>
<gene>
    <name evidence="5" type="ORF">SAMN05216270_1137</name>
</gene>
<dbReference type="PANTHER" id="PTHR43436:SF1">
    <property type="entry name" value="TRANSCRIPTIONAL REGULATORY PROTEIN"/>
    <property type="match status" value="1"/>
</dbReference>
<organism evidence="5 6">
    <name type="scientific">Glycomyces harbinensis</name>
    <dbReference type="NCBI Taxonomy" id="58114"/>
    <lineage>
        <taxon>Bacteria</taxon>
        <taxon>Bacillati</taxon>
        <taxon>Actinomycetota</taxon>
        <taxon>Actinomycetes</taxon>
        <taxon>Glycomycetales</taxon>
        <taxon>Glycomycetaceae</taxon>
        <taxon>Glycomyces</taxon>
    </lineage>
</organism>
<dbReference type="AlphaFoldDB" id="A0A1G7A8X5"/>
<evidence type="ECO:0000256" key="2">
    <source>
        <dbReference type="ARBA" id="ARBA00023125"/>
    </source>
</evidence>
<dbReference type="GO" id="GO:0003700">
    <property type="term" value="F:DNA-binding transcription factor activity"/>
    <property type="evidence" value="ECO:0007669"/>
    <property type="project" value="InterPro"/>
</dbReference>
<dbReference type="STRING" id="58114.SAMN05216270_1137"/>
<feature type="domain" description="HTH araC/xylS-type" evidence="4">
    <location>
        <begin position="190"/>
        <end position="288"/>
    </location>
</feature>
<protein>
    <submittedName>
        <fullName evidence="5">AraC-type DNA-binding protein</fullName>
    </submittedName>
</protein>
<dbReference type="InterPro" id="IPR018062">
    <property type="entry name" value="HTH_AraC-typ_CS"/>
</dbReference>
<dbReference type="PANTHER" id="PTHR43436">
    <property type="entry name" value="ARAC-FAMILY TRANSCRIPTIONAL REGULATOR"/>
    <property type="match status" value="1"/>
</dbReference>
<keyword evidence="1" id="KW-0805">Transcription regulation</keyword>
<dbReference type="InterPro" id="IPR009057">
    <property type="entry name" value="Homeodomain-like_sf"/>
</dbReference>
<dbReference type="Pfam" id="PF12833">
    <property type="entry name" value="HTH_18"/>
    <property type="match status" value="1"/>
</dbReference>
<dbReference type="RefSeq" id="WP_091038883.1">
    <property type="nucleotide sequence ID" value="NZ_FNAD01000013.1"/>
</dbReference>
<sequence length="293" mass="32371">MSLEELRGLIIRHARDDDTTLIDGVLLSVAPVAAPPSAHPSGTCLALIAQGAKRIVLGDRAFDYREGQYLVASVDLPVTGQFVEASRDRPAVGFGLTLRPAVIAELLLDHADALAPRDDRGAPLGLTVSDASDELIDAAIRMVRLLERPRDRPVLAPMIEREILWLLINSDQGAAVRQLGLADSSLSHVSRVARWIRDHYAERLRVEDLARMSRLSTSAFHRSFRAVTTMTPIQFQKQIRLHQARLLLATRSDDVTRIGLAVGYDSVSQFSREYRRLFGVPPSEDAARMRGAE</sequence>
<evidence type="ECO:0000259" key="4">
    <source>
        <dbReference type="PROSITE" id="PS01124"/>
    </source>
</evidence>
<dbReference type="Gene3D" id="1.10.10.60">
    <property type="entry name" value="Homeodomain-like"/>
    <property type="match status" value="1"/>
</dbReference>
<evidence type="ECO:0000313" key="6">
    <source>
        <dbReference type="Proteomes" id="UP000198949"/>
    </source>
</evidence>
<keyword evidence="2 5" id="KW-0238">DNA-binding</keyword>
<keyword evidence="3" id="KW-0804">Transcription</keyword>